<reference evidence="1" key="1">
    <citation type="journal article" date="2015" name="Nature">
        <title>Complex archaea that bridge the gap between prokaryotes and eukaryotes.</title>
        <authorList>
            <person name="Spang A."/>
            <person name="Saw J.H."/>
            <person name="Jorgensen S.L."/>
            <person name="Zaremba-Niedzwiedzka K."/>
            <person name="Martijn J."/>
            <person name="Lind A.E."/>
            <person name="van Eijk R."/>
            <person name="Schleper C."/>
            <person name="Guy L."/>
            <person name="Ettema T.J."/>
        </authorList>
    </citation>
    <scope>NUCLEOTIDE SEQUENCE</scope>
</reference>
<proteinExistence type="predicted"/>
<gene>
    <name evidence="1" type="ORF">LCGC14_2137010</name>
</gene>
<protein>
    <submittedName>
        <fullName evidence="1">Uncharacterized protein</fullName>
    </submittedName>
</protein>
<accession>A0A0F9ELT5</accession>
<sequence length="168" mass="18620">MAEDKYVNQAFIRVTESGANTLTFQKLETGIPIYEKIGWVVHRLDYFYVTTVVQFPADGASLSYGISAMDSLATVDLQLAAVIDMNMITRRDWGVAASGALRLIPIVKNFTELPGGGLLIPPNPLYLFAKGTNLAAAQGVDVRMFYTVIKLKPEDFWELVEQRRMIGA</sequence>
<name>A0A0F9ELT5_9ZZZZ</name>
<organism evidence="1">
    <name type="scientific">marine sediment metagenome</name>
    <dbReference type="NCBI Taxonomy" id="412755"/>
    <lineage>
        <taxon>unclassified sequences</taxon>
        <taxon>metagenomes</taxon>
        <taxon>ecological metagenomes</taxon>
    </lineage>
</organism>
<dbReference type="AlphaFoldDB" id="A0A0F9ELT5"/>
<evidence type="ECO:0000313" key="1">
    <source>
        <dbReference type="EMBL" id="KKL67231.1"/>
    </source>
</evidence>
<dbReference type="EMBL" id="LAZR01026933">
    <property type="protein sequence ID" value="KKL67231.1"/>
    <property type="molecule type" value="Genomic_DNA"/>
</dbReference>
<comment type="caution">
    <text evidence="1">The sequence shown here is derived from an EMBL/GenBank/DDBJ whole genome shotgun (WGS) entry which is preliminary data.</text>
</comment>